<gene>
    <name evidence="1" type="ORF">STAS_24452</name>
</gene>
<reference evidence="2" key="1">
    <citation type="journal article" date="2019" name="Curr. Biol.">
        <title>Genome Sequence of Striga asiatica Provides Insight into the Evolution of Plant Parasitism.</title>
        <authorList>
            <person name="Yoshida S."/>
            <person name="Kim S."/>
            <person name="Wafula E.K."/>
            <person name="Tanskanen J."/>
            <person name="Kim Y.M."/>
            <person name="Honaas L."/>
            <person name="Yang Z."/>
            <person name="Spallek T."/>
            <person name="Conn C.E."/>
            <person name="Ichihashi Y."/>
            <person name="Cheong K."/>
            <person name="Cui S."/>
            <person name="Der J.P."/>
            <person name="Gundlach H."/>
            <person name="Jiao Y."/>
            <person name="Hori C."/>
            <person name="Ishida J.K."/>
            <person name="Kasahara H."/>
            <person name="Kiba T."/>
            <person name="Kim M.S."/>
            <person name="Koo N."/>
            <person name="Laohavisit A."/>
            <person name="Lee Y.H."/>
            <person name="Lumba S."/>
            <person name="McCourt P."/>
            <person name="Mortimer J.C."/>
            <person name="Mutuku J.M."/>
            <person name="Nomura T."/>
            <person name="Sasaki-Sekimoto Y."/>
            <person name="Seto Y."/>
            <person name="Wang Y."/>
            <person name="Wakatake T."/>
            <person name="Sakakibara H."/>
            <person name="Demura T."/>
            <person name="Yamaguchi S."/>
            <person name="Yoneyama K."/>
            <person name="Manabe R.I."/>
            <person name="Nelson D.C."/>
            <person name="Schulman A.H."/>
            <person name="Timko M.P."/>
            <person name="dePamphilis C.W."/>
            <person name="Choi D."/>
            <person name="Shirasu K."/>
        </authorList>
    </citation>
    <scope>NUCLEOTIDE SEQUENCE [LARGE SCALE GENOMIC DNA]</scope>
    <source>
        <strain evidence="2">cv. UVA1</strain>
    </source>
</reference>
<evidence type="ECO:0000313" key="1">
    <source>
        <dbReference type="EMBL" id="GER47354.1"/>
    </source>
</evidence>
<protein>
    <submittedName>
        <fullName evidence="1">Cellulose synthase 1 operon protein C</fullName>
    </submittedName>
</protein>
<dbReference type="AlphaFoldDB" id="A0A5A7QQ39"/>
<organism evidence="1 2">
    <name type="scientific">Striga asiatica</name>
    <name type="common">Asiatic witchweed</name>
    <name type="synonym">Buchnera asiatica</name>
    <dbReference type="NCBI Taxonomy" id="4170"/>
    <lineage>
        <taxon>Eukaryota</taxon>
        <taxon>Viridiplantae</taxon>
        <taxon>Streptophyta</taxon>
        <taxon>Embryophyta</taxon>
        <taxon>Tracheophyta</taxon>
        <taxon>Spermatophyta</taxon>
        <taxon>Magnoliopsida</taxon>
        <taxon>eudicotyledons</taxon>
        <taxon>Gunneridae</taxon>
        <taxon>Pentapetalae</taxon>
        <taxon>asterids</taxon>
        <taxon>lamiids</taxon>
        <taxon>Lamiales</taxon>
        <taxon>Orobanchaceae</taxon>
        <taxon>Buchnereae</taxon>
        <taxon>Striga</taxon>
    </lineage>
</organism>
<sequence>MVKSGQEREILSKDNRLNGSEARTKNHLLLLSPLLLRTGRRTCAGDRENKVRCKFRRVVIKKVGKEEPTRSRLLILRRVLKRTLPPEYRHDLEQLLLLFAVVDFSAVRLRAKQLHAYDVLEPAALVQSNQRMIPSLE</sequence>
<evidence type="ECO:0000313" key="2">
    <source>
        <dbReference type="Proteomes" id="UP000325081"/>
    </source>
</evidence>
<proteinExistence type="predicted"/>
<comment type="caution">
    <text evidence="1">The sequence shown here is derived from an EMBL/GenBank/DDBJ whole genome shotgun (WGS) entry which is preliminary data.</text>
</comment>
<accession>A0A5A7QQ39</accession>
<keyword evidence="2" id="KW-1185">Reference proteome</keyword>
<dbReference type="Proteomes" id="UP000325081">
    <property type="component" value="Unassembled WGS sequence"/>
</dbReference>
<name>A0A5A7QQ39_STRAF</name>
<dbReference type="EMBL" id="BKCP01007848">
    <property type="protein sequence ID" value="GER47354.1"/>
    <property type="molecule type" value="Genomic_DNA"/>
</dbReference>